<dbReference type="RefSeq" id="WP_285630510.1">
    <property type="nucleotide sequence ID" value="NZ_BSTJ01000011.1"/>
</dbReference>
<comment type="caution">
    <text evidence="1">The sequence shown here is derived from an EMBL/GenBank/DDBJ whole genome shotgun (WGS) entry which is preliminary data.</text>
</comment>
<evidence type="ECO:0000313" key="1">
    <source>
        <dbReference type="EMBL" id="GLY79293.1"/>
    </source>
</evidence>
<gene>
    <name evidence="1" type="ORF">Airi01_075600</name>
</gene>
<reference evidence="1" key="1">
    <citation type="submission" date="2023-03" db="EMBL/GenBank/DDBJ databases">
        <title>Actinoallomurus iriomotensis NBRC 103681.</title>
        <authorList>
            <person name="Ichikawa N."/>
            <person name="Sato H."/>
            <person name="Tonouchi N."/>
        </authorList>
    </citation>
    <scope>NUCLEOTIDE SEQUENCE</scope>
    <source>
        <strain evidence="1">NBRC 103681</strain>
    </source>
</reference>
<dbReference type="Proteomes" id="UP001165135">
    <property type="component" value="Unassembled WGS sequence"/>
</dbReference>
<proteinExistence type="predicted"/>
<accession>A0A9W6RP94</accession>
<sequence length="158" mass="17546">MEGWEQARRRYRLVHDVAGDVARNGPGAVAEWLPAIEAEFGDLGELLHDVQRRLQTAAEARLDALIEAPPAHPEASVMAVLDEVAETHPDLRRLVDAYASHPAVAEGTARFHRAVRAATGVDLTQVRSDRSRYEEKGSSRDRKPAFRLGLRPVCAWLH</sequence>
<dbReference type="EMBL" id="BSTJ01000011">
    <property type="protein sequence ID" value="GLY79293.1"/>
    <property type="molecule type" value="Genomic_DNA"/>
</dbReference>
<protein>
    <submittedName>
        <fullName evidence="1">Uncharacterized protein</fullName>
    </submittedName>
</protein>
<name>A0A9W6RP94_9ACTN</name>
<organism evidence="1 2">
    <name type="scientific">Actinoallomurus iriomotensis</name>
    <dbReference type="NCBI Taxonomy" id="478107"/>
    <lineage>
        <taxon>Bacteria</taxon>
        <taxon>Bacillati</taxon>
        <taxon>Actinomycetota</taxon>
        <taxon>Actinomycetes</taxon>
        <taxon>Streptosporangiales</taxon>
        <taxon>Thermomonosporaceae</taxon>
        <taxon>Actinoallomurus</taxon>
    </lineage>
</organism>
<evidence type="ECO:0000313" key="2">
    <source>
        <dbReference type="Proteomes" id="UP001165135"/>
    </source>
</evidence>
<dbReference type="AlphaFoldDB" id="A0A9W6RP94"/>